<reference evidence="4 5" key="1">
    <citation type="submission" date="2024-01" db="EMBL/GenBank/DDBJ databases">
        <authorList>
            <person name="Allen C."/>
            <person name="Tagirdzhanova G."/>
        </authorList>
    </citation>
    <scope>NUCLEOTIDE SEQUENCE [LARGE SCALE GENOMIC DNA]</scope>
    <source>
        <strain evidence="4 5">CBS 119000</strain>
    </source>
</reference>
<dbReference type="PANTHER" id="PTHR28006">
    <property type="entry name" value="MONOPOLIN COMPLEX SUBUNIT CSM1"/>
    <property type="match status" value="1"/>
</dbReference>
<keyword evidence="1" id="KW-0175">Coiled coil</keyword>
<dbReference type="Gene3D" id="3.90.1150.80">
    <property type="match status" value="1"/>
</dbReference>
<protein>
    <recommendedName>
        <fullName evidence="3">Monopolin complex subunit Csm1/Pcs1 C-terminal domain-containing protein</fullName>
    </recommendedName>
</protein>
<evidence type="ECO:0000313" key="4">
    <source>
        <dbReference type="EMBL" id="CAK7270593.1"/>
    </source>
</evidence>
<feature type="compositionally biased region" description="Polar residues" evidence="2">
    <location>
        <begin position="91"/>
        <end position="108"/>
    </location>
</feature>
<name>A0ABP0DQL3_9PEZI</name>
<dbReference type="InterPro" id="IPR040349">
    <property type="entry name" value="Csm1/Pcs1"/>
</dbReference>
<dbReference type="PANTHER" id="PTHR28006:SF1">
    <property type="entry name" value="MONOPOLIN COMPLEX SUBUNIT CSM1"/>
    <property type="match status" value="1"/>
</dbReference>
<feature type="region of interest" description="Disordered" evidence="2">
    <location>
        <begin position="1"/>
        <end position="185"/>
    </location>
</feature>
<evidence type="ECO:0000259" key="3">
    <source>
        <dbReference type="Pfam" id="PF12539"/>
    </source>
</evidence>
<sequence length="516" mass="55658">MARTVAASFLGLSESDSEDDLGAPRGKATTMISATKAPVSRNKPAAKSTTAATAASKVVKPAQRKTGASAAVRRAVDQRGAAALDEATLPTKPNSQRQRALADKTNQMVAEPANDVASAKPKSRPARKAAAPSATAAQEEEDLKLEEPPEVPKRRGRGRPKAKDATNENENPLARETTDMATGRHDDDDMVEEEEIAHREVAPFSEMMEVEPIESKNRSVTVDLPSPPVATSAAYARGSASTLSSSEDASARRRLGELTEKYDVLEAQYRDLKEVGIKEAERNFDRLKRQGENRAKISDDLIASLRVELAALRQQARDGAKAKREWEASNARAADLQTQLDELQKALAEAKAASKTLSTKLAAARTAAEIPSLPAGMAVPGSAIKTSAPTTASARAAVEAMQANSQMAQLKEDLYGDLTGLLVRSALRQGGREMYDCIQTGRNGSLHFKLCINEEDAADNNDADSAQFVYVPQLDARRDAALIEMLPDYLVEEISFSRMQAAKFYKRVTQALNEEL</sequence>
<organism evidence="4 5">
    <name type="scientific">Sporothrix epigloea</name>
    <dbReference type="NCBI Taxonomy" id="1892477"/>
    <lineage>
        <taxon>Eukaryota</taxon>
        <taxon>Fungi</taxon>
        <taxon>Dikarya</taxon>
        <taxon>Ascomycota</taxon>
        <taxon>Pezizomycotina</taxon>
        <taxon>Sordariomycetes</taxon>
        <taxon>Sordariomycetidae</taxon>
        <taxon>Ophiostomatales</taxon>
        <taxon>Ophiostomataceae</taxon>
        <taxon>Sporothrix</taxon>
    </lineage>
</organism>
<feature type="coiled-coil region" evidence="1">
    <location>
        <begin position="255"/>
        <end position="290"/>
    </location>
</feature>
<feature type="compositionally biased region" description="Basic and acidic residues" evidence="2">
    <location>
        <begin position="176"/>
        <end position="185"/>
    </location>
</feature>
<dbReference type="CDD" id="cd23787">
    <property type="entry name" value="RWD_CSM1"/>
    <property type="match status" value="1"/>
</dbReference>
<evidence type="ECO:0000313" key="5">
    <source>
        <dbReference type="Proteomes" id="UP001642502"/>
    </source>
</evidence>
<feature type="compositionally biased region" description="Low complexity" evidence="2">
    <location>
        <begin position="128"/>
        <end position="137"/>
    </location>
</feature>
<feature type="coiled-coil region" evidence="1">
    <location>
        <begin position="326"/>
        <end position="360"/>
    </location>
</feature>
<evidence type="ECO:0000256" key="2">
    <source>
        <dbReference type="SAM" id="MobiDB-lite"/>
    </source>
</evidence>
<dbReference type="Proteomes" id="UP001642502">
    <property type="component" value="Unassembled WGS sequence"/>
</dbReference>
<feature type="compositionally biased region" description="Low complexity" evidence="2">
    <location>
        <begin position="43"/>
        <end position="61"/>
    </location>
</feature>
<comment type="caution">
    <text evidence="4">The sequence shown here is derived from an EMBL/GenBank/DDBJ whole genome shotgun (WGS) entry which is preliminary data.</text>
</comment>
<evidence type="ECO:0000256" key="1">
    <source>
        <dbReference type="SAM" id="Coils"/>
    </source>
</evidence>
<dbReference type="InterPro" id="IPR020981">
    <property type="entry name" value="Csm1/Pcs1_C"/>
</dbReference>
<accession>A0ABP0DQL3</accession>
<gene>
    <name evidence="4" type="ORF">SEPCBS119000_004171</name>
</gene>
<dbReference type="InterPro" id="IPR038608">
    <property type="entry name" value="Csm1/Pcs1_C_sf"/>
</dbReference>
<dbReference type="EMBL" id="CAWUON010000060">
    <property type="protein sequence ID" value="CAK7270593.1"/>
    <property type="molecule type" value="Genomic_DNA"/>
</dbReference>
<keyword evidence="5" id="KW-1185">Reference proteome</keyword>
<feature type="domain" description="Monopolin complex subunit Csm1/Pcs1 C-terminal" evidence="3">
    <location>
        <begin position="409"/>
        <end position="498"/>
    </location>
</feature>
<dbReference type="Pfam" id="PF12539">
    <property type="entry name" value="Csm1"/>
    <property type="match status" value="1"/>
</dbReference>
<proteinExistence type="predicted"/>